<dbReference type="Proteomes" id="UP001177744">
    <property type="component" value="Unassembled WGS sequence"/>
</dbReference>
<evidence type="ECO:0000259" key="8">
    <source>
        <dbReference type="Pfam" id="PF14680"/>
    </source>
</evidence>
<dbReference type="InterPro" id="IPR029313">
    <property type="entry name" value="FANCI_S3"/>
</dbReference>
<feature type="domain" description="FANCI solenoid 4" evidence="6">
    <location>
        <begin position="1056"/>
        <end position="1302"/>
    </location>
</feature>
<dbReference type="InterPro" id="IPR029308">
    <property type="entry name" value="FANCI_S1"/>
</dbReference>
<evidence type="ECO:0000259" key="5">
    <source>
        <dbReference type="Pfam" id="PF14677"/>
    </source>
</evidence>
<organism evidence="9 10">
    <name type="scientific">Cnephaeus nilssonii</name>
    <name type="common">Northern bat</name>
    <name type="synonym">Eptesicus nilssonii</name>
    <dbReference type="NCBI Taxonomy" id="3371016"/>
    <lineage>
        <taxon>Eukaryota</taxon>
        <taxon>Metazoa</taxon>
        <taxon>Chordata</taxon>
        <taxon>Craniata</taxon>
        <taxon>Vertebrata</taxon>
        <taxon>Euteleostomi</taxon>
        <taxon>Mammalia</taxon>
        <taxon>Eutheria</taxon>
        <taxon>Laurasiatheria</taxon>
        <taxon>Chiroptera</taxon>
        <taxon>Yangochiroptera</taxon>
        <taxon>Vespertilionidae</taxon>
        <taxon>Cnephaeus</taxon>
    </lineage>
</organism>
<feature type="compositionally biased region" description="Basic residues" evidence="1">
    <location>
        <begin position="1335"/>
        <end position="1347"/>
    </location>
</feature>
<gene>
    <name evidence="9" type="ORF">QTO34_012760</name>
</gene>
<feature type="domain" description="FANCI solenoid 1" evidence="3">
    <location>
        <begin position="87"/>
        <end position="302"/>
    </location>
</feature>
<evidence type="ECO:0000259" key="7">
    <source>
        <dbReference type="Pfam" id="PF14679"/>
    </source>
</evidence>
<feature type="domain" description="FANCI solenoid 3" evidence="5">
    <location>
        <begin position="827"/>
        <end position="1000"/>
    </location>
</feature>
<dbReference type="Pfam" id="PF14680">
    <property type="entry name" value="FANCI_HD2"/>
    <property type="match status" value="1"/>
</dbReference>
<evidence type="ECO:0000313" key="10">
    <source>
        <dbReference type="Proteomes" id="UP001177744"/>
    </source>
</evidence>
<dbReference type="Pfam" id="PF14678">
    <property type="entry name" value="FANCI_S4"/>
    <property type="match status" value="1"/>
</dbReference>
<evidence type="ECO:0000256" key="1">
    <source>
        <dbReference type="SAM" id="MobiDB-lite"/>
    </source>
</evidence>
<evidence type="ECO:0008006" key="11">
    <source>
        <dbReference type="Google" id="ProtNLM"/>
    </source>
</evidence>
<sequence>MDLGCGRIPTLTRLPFSALICATMDQKILSLAAEKTADRLQAFLQTLKEEDLANLLQNQAVKGRAVGALLRAIFRGSPCSEEAGALRRRKIYTCCTQLVESGDLQKETASEIIGLLMLEVHCFPGPSLVELANEFIAAITEGSLTNGKSLELLPIILTALVTKKGNLVCGKDELSGEECKKQLISTLCSGRWDQRYVIQLTSMFKDVPLTAEEIELVMEKVFKMFSKLNLQEIPPLVYQLLILSSKGSRKRVLEGIIAFFNELDKQHKEEQSGDELLDLITVPSGELRHVEGTVILHIVFAMTLDCELGRELLKHLKAGQQGDFSNNICPFSIALLLSIARIQRFEEQVFDLLKASVFKSFKDLQLLQGSKFLQNLVPHPSCVSTMILEVVKNSVHSWDHVTQGLVQFGFILMDSYGPKKVVDGKAIETSPGLWRTPNQHACKLGGTILLETFKIHEMIRQEILEQVLNRVVTRASSPISHFLELLSNIIMYSPLVLQSCSAKITESFDYLSFLPLQTVQGLLKAVQPLLKVSMSMRDSLILVLRKAMFARQLDARKSAVAGFLLLLKNFKVLGSLSSSQCSQAIGVSQVHVDVHSRYNAVANEAFCLEIMDSLRRCLGQQADVRLMLYEGFYDVLRRNSQLANSIMQTLLSQLKQFYEPQSDVLPPLKLDACILTQGDQISLQEPLDHLLCCIQHCLAWYKSKVMPAQQGGEEEEEEEGFYQELDDMLESLTNRMIKSELEDFELDKSADFSQSTGNGIKNNICASLVMGVCEVLMEYNFSISNFSKNKFEDILSLFTCYKKLSDILTEKAGKGKTKAAGKTSDSFWSMKFVSELLTALFRDSTQSHEESLSVLRSSNEFMRYAVGVACGRRRGTVSGPDGQNPDKIFQNLCDITRVLLWRYTSIPTSVEEPGKKEKGKSISLLCLEGLQRVFSAVQLFFQPRVPLFLRALDVPDNEEEEVEATVTQRAAFQIRQFQRSLLNLLSSQEEEFNSKEALLLSASSPAWPSCWSPPPPRCYPGPPRSARKTAGDALFCKGVMNLLFSLHVAHKSPVALLRDLSQDIHGHLGDIDEDVEVEKTNHFAVVNLRTAAPTVCLLVLSQAEKVLEEVDWLITRLKGQVSQETLSEEASSQAAPPSHPVEKAVIMQLGTLLTFFHELVQNRPALGQLRGHLAEGPVQDVHHPHLTCQICVSEHERNPKIMEKLVKLSGSHLTPVCYSFISYVQNKSRSPQCAGGKKKPAAAGAVAVARVLRETKPIPNLIFAIEQYEKFLIFLSKRSKVNLMQHIKLSTSRDFKIKGNILDMLLREEEEREDDDEENREDAASEHGEQNREPAKKKRRKETKCLS</sequence>
<feature type="domain" description="FANCI helical" evidence="8">
    <location>
        <begin position="578"/>
        <end position="808"/>
    </location>
</feature>
<evidence type="ECO:0000313" key="9">
    <source>
        <dbReference type="EMBL" id="KAK1327851.1"/>
    </source>
</evidence>
<feature type="region of interest" description="Disordered" evidence="1">
    <location>
        <begin position="1307"/>
        <end position="1347"/>
    </location>
</feature>
<dbReference type="PANTHER" id="PTHR21818">
    <property type="entry name" value="BC025462 PROTEIN"/>
    <property type="match status" value="1"/>
</dbReference>
<feature type="domain" description="FANCI helical" evidence="7">
    <location>
        <begin position="307"/>
        <end position="393"/>
    </location>
</feature>
<dbReference type="InterPro" id="IPR029315">
    <property type="entry name" value="FANCI_S2"/>
</dbReference>
<dbReference type="InterPro" id="IPR029314">
    <property type="entry name" value="FANCI_S4"/>
</dbReference>
<feature type="compositionally biased region" description="Basic and acidic residues" evidence="1">
    <location>
        <begin position="1321"/>
        <end position="1334"/>
    </location>
</feature>
<dbReference type="InterPro" id="IPR029312">
    <property type="entry name" value="FANCI_HD2"/>
</dbReference>
<dbReference type="GO" id="GO:0070182">
    <property type="term" value="F:DNA polymerase binding"/>
    <property type="evidence" value="ECO:0007669"/>
    <property type="project" value="TreeGrafter"/>
</dbReference>
<protein>
    <recommendedName>
        <fullName evidence="11">Fanconi anemia group I protein</fullName>
    </recommendedName>
</protein>
<evidence type="ECO:0000259" key="4">
    <source>
        <dbReference type="Pfam" id="PF14676"/>
    </source>
</evidence>
<name>A0AA40HAU1_CNENI</name>
<dbReference type="Pfam" id="PF14679">
    <property type="entry name" value="FANCI_HD1"/>
    <property type="match status" value="1"/>
</dbReference>
<dbReference type="InterPro" id="IPR029310">
    <property type="entry name" value="FANCI_HD1"/>
</dbReference>
<dbReference type="PANTHER" id="PTHR21818:SF0">
    <property type="entry name" value="FANCONI ANEMIA GROUP I PROTEIN"/>
    <property type="match status" value="1"/>
</dbReference>
<proteinExistence type="predicted"/>
<evidence type="ECO:0000259" key="3">
    <source>
        <dbReference type="Pfam" id="PF14675"/>
    </source>
</evidence>
<accession>A0AA40HAU1</accession>
<evidence type="ECO:0000259" key="6">
    <source>
        <dbReference type="Pfam" id="PF14678"/>
    </source>
</evidence>
<dbReference type="InterPro" id="IPR026171">
    <property type="entry name" value="FANCI"/>
</dbReference>
<feature type="domain" description="FANCI solenoid 1 cap" evidence="2">
    <location>
        <begin position="24"/>
        <end position="76"/>
    </location>
</feature>
<dbReference type="EMBL" id="JAULJE010000025">
    <property type="protein sequence ID" value="KAK1327851.1"/>
    <property type="molecule type" value="Genomic_DNA"/>
</dbReference>
<keyword evidence="10" id="KW-1185">Reference proteome</keyword>
<feature type="domain" description="FANCI solenoid 2" evidence="4">
    <location>
        <begin position="401"/>
        <end position="564"/>
    </location>
</feature>
<reference evidence="9" key="1">
    <citation type="submission" date="2023-06" db="EMBL/GenBank/DDBJ databases">
        <title>Reference genome for the Northern bat (Eptesicus nilssonii), a most northern bat species.</title>
        <authorList>
            <person name="Laine V.N."/>
            <person name="Pulliainen A.T."/>
            <person name="Lilley T.M."/>
        </authorList>
    </citation>
    <scope>NUCLEOTIDE SEQUENCE</scope>
    <source>
        <strain evidence="9">BLF_Eptnil</strain>
        <tissue evidence="9">Kidney</tissue>
    </source>
</reference>
<dbReference type="InterPro" id="IPR029305">
    <property type="entry name" value="FANCI_S1-cap"/>
</dbReference>
<dbReference type="Pfam" id="PF14677">
    <property type="entry name" value="FANCI_S3"/>
    <property type="match status" value="1"/>
</dbReference>
<feature type="compositionally biased region" description="Acidic residues" evidence="1">
    <location>
        <begin position="1308"/>
        <end position="1320"/>
    </location>
</feature>
<dbReference type="Pfam" id="PF14675">
    <property type="entry name" value="FANCI_S1"/>
    <property type="match status" value="1"/>
</dbReference>
<dbReference type="CDD" id="cd11720">
    <property type="entry name" value="FANCI"/>
    <property type="match status" value="1"/>
</dbReference>
<dbReference type="GO" id="GO:0006281">
    <property type="term" value="P:DNA repair"/>
    <property type="evidence" value="ECO:0007669"/>
    <property type="project" value="InterPro"/>
</dbReference>
<evidence type="ECO:0000259" key="2">
    <source>
        <dbReference type="Pfam" id="PF14674"/>
    </source>
</evidence>
<dbReference type="Pfam" id="PF14674">
    <property type="entry name" value="FANCI_S1-cap"/>
    <property type="match status" value="1"/>
</dbReference>
<comment type="caution">
    <text evidence="9">The sequence shown here is derived from an EMBL/GenBank/DDBJ whole genome shotgun (WGS) entry which is preliminary data.</text>
</comment>
<dbReference type="Pfam" id="PF14676">
    <property type="entry name" value="FANCI_S2"/>
    <property type="match status" value="1"/>
</dbReference>